<name>A0A4Y1R8S5_PRUDU</name>
<keyword evidence="10" id="KW-0756">Sterol biosynthesis</keyword>
<gene>
    <name evidence="16" type="ORF">Prudu_010647</name>
</gene>
<evidence type="ECO:0000313" key="16">
    <source>
        <dbReference type="EMBL" id="BBH00611.1"/>
    </source>
</evidence>
<dbReference type="PANTHER" id="PTHR11525">
    <property type="entry name" value="FARNESYL-PYROPHOSPHATE SYNTHETASE"/>
    <property type="match status" value="1"/>
</dbReference>
<evidence type="ECO:0000256" key="4">
    <source>
        <dbReference type="ARBA" id="ARBA00022548"/>
    </source>
</evidence>
<evidence type="ECO:0000256" key="1">
    <source>
        <dbReference type="ARBA" id="ARBA00001946"/>
    </source>
</evidence>
<dbReference type="GO" id="GO:0045337">
    <property type="term" value="P:farnesyl diphosphate biosynthetic process"/>
    <property type="evidence" value="ECO:0007669"/>
    <property type="project" value="TreeGrafter"/>
</dbReference>
<protein>
    <submittedName>
        <fullName evidence="16">Farnesyl diphosphate synthase 2</fullName>
    </submittedName>
</protein>
<dbReference type="InterPro" id="IPR008949">
    <property type="entry name" value="Isoprenoid_synthase_dom_sf"/>
</dbReference>
<comment type="function">
    <text evidence="14">Catalyzes the sequential condensation of isopentenyl pyrophosphate with the allylic pyrophosphates, dimethylallyl pyrophosphate, and then with the resultant geranylpyrophosphate to the ultimate product farnesyl pyrophosphate.</text>
</comment>
<dbReference type="AlphaFoldDB" id="A0A4Y1R8S5"/>
<evidence type="ECO:0000256" key="9">
    <source>
        <dbReference type="ARBA" id="ARBA00022955"/>
    </source>
</evidence>
<dbReference type="GO" id="GO:0046872">
    <property type="term" value="F:metal ion binding"/>
    <property type="evidence" value="ECO:0007669"/>
    <property type="project" value="UniProtKB-KW"/>
</dbReference>
<dbReference type="GO" id="GO:0005737">
    <property type="term" value="C:cytoplasm"/>
    <property type="evidence" value="ECO:0007669"/>
    <property type="project" value="TreeGrafter"/>
</dbReference>
<evidence type="ECO:0000256" key="5">
    <source>
        <dbReference type="ARBA" id="ARBA00022679"/>
    </source>
</evidence>
<evidence type="ECO:0000256" key="15">
    <source>
        <dbReference type="RuleBase" id="RU004466"/>
    </source>
</evidence>
<keyword evidence="8" id="KW-0460">Magnesium</keyword>
<dbReference type="InterPro" id="IPR000092">
    <property type="entry name" value="Polyprenyl_synt"/>
</dbReference>
<dbReference type="PROSITE" id="PS00723">
    <property type="entry name" value="POLYPRENYL_SYNTHASE_1"/>
    <property type="match status" value="1"/>
</dbReference>
<evidence type="ECO:0000256" key="2">
    <source>
        <dbReference type="ARBA" id="ARBA00005128"/>
    </source>
</evidence>
<keyword evidence="11" id="KW-1207">Sterol metabolism</keyword>
<comment type="pathway">
    <text evidence="2">Isoprenoid biosynthesis.</text>
</comment>
<evidence type="ECO:0000256" key="14">
    <source>
        <dbReference type="ARBA" id="ARBA00046091"/>
    </source>
</evidence>
<dbReference type="Gene3D" id="1.10.600.10">
    <property type="entry name" value="Farnesyl Diphosphate Synthase"/>
    <property type="match status" value="1"/>
</dbReference>
<dbReference type="PANTHER" id="PTHR11525:SF0">
    <property type="entry name" value="FARNESYL PYROPHOSPHATE SYNTHASE"/>
    <property type="match status" value="1"/>
</dbReference>
<evidence type="ECO:0000256" key="8">
    <source>
        <dbReference type="ARBA" id="ARBA00022842"/>
    </source>
</evidence>
<dbReference type="EMBL" id="AP019300">
    <property type="protein sequence ID" value="BBH00611.1"/>
    <property type="molecule type" value="Genomic_DNA"/>
</dbReference>
<evidence type="ECO:0000256" key="13">
    <source>
        <dbReference type="ARBA" id="ARBA00023229"/>
    </source>
</evidence>
<keyword evidence="4" id="KW-0153">Cholesterol metabolism</keyword>
<keyword evidence="9" id="KW-0752">Steroid biosynthesis</keyword>
<dbReference type="SUPFAM" id="SSF48576">
    <property type="entry name" value="Terpenoid synthases"/>
    <property type="match status" value="1"/>
</dbReference>
<keyword evidence="6" id="KW-0479">Metal-binding</keyword>
<sequence>MPLRNPRMATSAILSVFLLYITNIKRISVFLSESGMADLKSKFLQVYSVLKSELLEDPAFEFTNDSRQWVERMMDYNVPGGKLNRGLSVTDSYQLLQEGRELTEDEIFLASALGWCIEWLQAFFLVLDDIMDGSHTRRGQPCWFRLPKVGMIAVNDGVVLRNHIPRILRKHFREKPYYVDLLDLFNEVVDLQSVGLISFHFNRKLKANLCHVSIGGIPNCFRSDDRFDHYYSRRKRSIQILFVHVSEILYKDYCNSKIHRRIVQYKTAYYSFYLSVACALLMSGEELENHIDVKNLLIEMGIYFQVQDDYLDCYGNPETIGKIGTDIEDFKCSWLVVKALELSNEEQKKILYENYGKADPENVAKVKALYKELDIEGAFADYESKSYEKLTSGIEGHPSKAVQAVLKSFLGKIYKRKK</sequence>
<dbReference type="PROSITE" id="PS00444">
    <property type="entry name" value="POLYPRENYL_SYNTHASE_2"/>
    <property type="match status" value="1"/>
</dbReference>
<dbReference type="InterPro" id="IPR039702">
    <property type="entry name" value="FPS1-like"/>
</dbReference>
<dbReference type="Pfam" id="PF00348">
    <property type="entry name" value="polyprenyl_synt"/>
    <property type="match status" value="2"/>
</dbReference>
<keyword evidence="12" id="KW-0753">Steroid metabolism</keyword>
<dbReference type="InterPro" id="IPR033749">
    <property type="entry name" value="Polyprenyl_synt_CS"/>
</dbReference>
<keyword evidence="9" id="KW-0444">Lipid biosynthesis</keyword>
<evidence type="ECO:0000256" key="7">
    <source>
        <dbReference type="ARBA" id="ARBA00022778"/>
    </source>
</evidence>
<proteinExistence type="inferred from homology"/>
<evidence type="ECO:0000256" key="11">
    <source>
        <dbReference type="ARBA" id="ARBA00023166"/>
    </source>
</evidence>
<keyword evidence="7" id="KW-0152">Cholesterol biosynthesis</keyword>
<dbReference type="GO" id="GO:0004337">
    <property type="term" value="F:(2E,6E)-farnesyl diphosphate synthase activity"/>
    <property type="evidence" value="ECO:0007669"/>
    <property type="project" value="TreeGrafter"/>
</dbReference>
<accession>A0A4Y1R8S5</accession>
<organism evidence="16">
    <name type="scientific">Prunus dulcis</name>
    <name type="common">Almond</name>
    <name type="synonym">Amygdalus dulcis</name>
    <dbReference type="NCBI Taxonomy" id="3755"/>
    <lineage>
        <taxon>Eukaryota</taxon>
        <taxon>Viridiplantae</taxon>
        <taxon>Streptophyta</taxon>
        <taxon>Embryophyta</taxon>
        <taxon>Tracheophyta</taxon>
        <taxon>Spermatophyta</taxon>
        <taxon>Magnoliopsida</taxon>
        <taxon>eudicotyledons</taxon>
        <taxon>Gunneridae</taxon>
        <taxon>Pentapetalae</taxon>
        <taxon>rosids</taxon>
        <taxon>fabids</taxon>
        <taxon>Rosales</taxon>
        <taxon>Rosaceae</taxon>
        <taxon>Amygdaloideae</taxon>
        <taxon>Amygdaleae</taxon>
        <taxon>Prunus</taxon>
    </lineage>
</organism>
<comment type="similarity">
    <text evidence="3 15">Belongs to the FPP/GGPP synthase family.</text>
</comment>
<evidence type="ECO:0000256" key="10">
    <source>
        <dbReference type="ARBA" id="ARBA00023011"/>
    </source>
</evidence>
<keyword evidence="5 15" id="KW-0808">Transferase</keyword>
<dbReference type="GO" id="GO:0004161">
    <property type="term" value="F:dimethylallyltranstransferase activity"/>
    <property type="evidence" value="ECO:0007669"/>
    <property type="project" value="TreeGrafter"/>
</dbReference>
<evidence type="ECO:0000256" key="12">
    <source>
        <dbReference type="ARBA" id="ARBA00023221"/>
    </source>
</evidence>
<keyword evidence="9" id="KW-0443">Lipid metabolism</keyword>
<reference evidence="16" key="1">
    <citation type="journal article" date="2019" name="Science">
        <title>Mutation of a bHLH transcription factor allowed almond domestication.</title>
        <authorList>
            <person name="Sanchez-Perez R."/>
            <person name="Pavan S."/>
            <person name="Mazzeo R."/>
            <person name="Moldovan C."/>
            <person name="Aiese Cigliano R."/>
            <person name="Del Cueto J."/>
            <person name="Ricciardi F."/>
            <person name="Lotti C."/>
            <person name="Ricciardi L."/>
            <person name="Dicenta F."/>
            <person name="Lopez-Marques R.L."/>
            <person name="Lindberg Moller B."/>
        </authorList>
    </citation>
    <scope>NUCLEOTIDE SEQUENCE</scope>
</reference>
<dbReference type="CDD" id="cd00685">
    <property type="entry name" value="Trans_IPPS_HT"/>
    <property type="match status" value="1"/>
</dbReference>
<evidence type="ECO:0000256" key="6">
    <source>
        <dbReference type="ARBA" id="ARBA00022723"/>
    </source>
</evidence>
<keyword evidence="13" id="KW-0414">Isoprene biosynthesis</keyword>
<comment type="cofactor">
    <cofactor evidence="1">
        <name>Mg(2+)</name>
        <dbReference type="ChEBI" id="CHEBI:18420"/>
    </cofactor>
</comment>
<dbReference type="GO" id="GO:0006695">
    <property type="term" value="P:cholesterol biosynthetic process"/>
    <property type="evidence" value="ECO:0007669"/>
    <property type="project" value="UniProtKB-KW"/>
</dbReference>
<evidence type="ECO:0000256" key="3">
    <source>
        <dbReference type="ARBA" id="ARBA00006706"/>
    </source>
</evidence>